<dbReference type="OrthoDB" id="6188503at2"/>
<protein>
    <submittedName>
        <fullName evidence="6">PAS domain S-box-containing protein/diguanylate cyclase (GGDEF)-like protein</fullName>
    </submittedName>
</protein>
<dbReference type="CDD" id="cd00130">
    <property type="entry name" value="PAS"/>
    <property type="match status" value="1"/>
</dbReference>
<dbReference type="InterPro" id="IPR035965">
    <property type="entry name" value="PAS-like_dom_sf"/>
</dbReference>
<dbReference type="Gene3D" id="3.30.450.20">
    <property type="entry name" value="PAS domain"/>
    <property type="match status" value="1"/>
</dbReference>
<dbReference type="CDD" id="cd01948">
    <property type="entry name" value="EAL"/>
    <property type="match status" value="1"/>
</dbReference>
<dbReference type="SMART" id="SM00267">
    <property type="entry name" value="GGDEF"/>
    <property type="match status" value="1"/>
</dbReference>
<dbReference type="EMBL" id="SOAX01000002">
    <property type="protein sequence ID" value="TDT43065.1"/>
    <property type="molecule type" value="Genomic_DNA"/>
</dbReference>
<reference evidence="6 7" key="1">
    <citation type="submission" date="2019-03" db="EMBL/GenBank/DDBJ databases">
        <title>Genomic Encyclopedia of Type Strains, Phase IV (KMG-IV): sequencing the most valuable type-strain genomes for metagenomic binning, comparative biology and taxonomic classification.</title>
        <authorList>
            <person name="Goeker M."/>
        </authorList>
    </citation>
    <scope>NUCLEOTIDE SEQUENCE [LARGE SCALE GENOMIC DNA]</scope>
    <source>
        <strain evidence="6 7">DSM 15505</strain>
    </source>
</reference>
<evidence type="ECO:0000259" key="4">
    <source>
        <dbReference type="PROSITE" id="PS50883"/>
    </source>
</evidence>
<dbReference type="SUPFAM" id="SSF55785">
    <property type="entry name" value="PYP-like sensor domain (PAS domain)"/>
    <property type="match status" value="1"/>
</dbReference>
<dbReference type="InterPro" id="IPR013767">
    <property type="entry name" value="PAS_fold"/>
</dbReference>
<dbReference type="InterPro" id="IPR001633">
    <property type="entry name" value="EAL_dom"/>
</dbReference>
<dbReference type="Pfam" id="PF00989">
    <property type="entry name" value="PAS"/>
    <property type="match status" value="1"/>
</dbReference>
<evidence type="ECO:0000256" key="1">
    <source>
        <dbReference type="ARBA" id="ARBA00001946"/>
    </source>
</evidence>
<evidence type="ECO:0000256" key="2">
    <source>
        <dbReference type="SAM" id="Phobius"/>
    </source>
</evidence>
<dbReference type="SUPFAM" id="SSF141868">
    <property type="entry name" value="EAL domain-like"/>
    <property type="match status" value="1"/>
</dbReference>
<dbReference type="SMART" id="SM00052">
    <property type="entry name" value="EAL"/>
    <property type="match status" value="1"/>
</dbReference>
<evidence type="ECO:0000259" key="3">
    <source>
        <dbReference type="PROSITE" id="PS50112"/>
    </source>
</evidence>
<keyword evidence="2" id="KW-1133">Transmembrane helix</keyword>
<keyword evidence="7" id="KW-1185">Reference proteome</keyword>
<dbReference type="Pfam" id="PF00990">
    <property type="entry name" value="GGDEF"/>
    <property type="match status" value="1"/>
</dbReference>
<feature type="domain" description="EAL" evidence="4">
    <location>
        <begin position="454"/>
        <end position="708"/>
    </location>
</feature>
<keyword evidence="2" id="KW-0812">Transmembrane</keyword>
<dbReference type="FunFam" id="3.30.70.270:FF:000001">
    <property type="entry name" value="Diguanylate cyclase domain protein"/>
    <property type="match status" value="1"/>
</dbReference>
<dbReference type="Proteomes" id="UP000295830">
    <property type="component" value="Unassembled WGS sequence"/>
</dbReference>
<dbReference type="InterPro" id="IPR043128">
    <property type="entry name" value="Rev_trsase/Diguanyl_cyclase"/>
</dbReference>
<comment type="caution">
    <text evidence="6">The sequence shown here is derived from an EMBL/GenBank/DDBJ whole genome shotgun (WGS) entry which is preliminary data.</text>
</comment>
<dbReference type="CDD" id="cd01949">
    <property type="entry name" value="GGDEF"/>
    <property type="match status" value="1"/>
</dbReference>
<dbReference type="NCBIfam" id="TIGR00229">
    <property type="entry name" value="sensory_box"/>
    <property type="match status" value="1"/>
</dbReference>
<sequence>MEGASNTPGYRGTTTGHVVLWTLGFAATAALTSQHQESALALMLPLMIWAATCFPALWFALALILCTLFGLATIQQSTSSIASEHSLILHVLLLIMLAVSLYVRLLLGYRSRLEADLEQAVGERTRELKVRNQELTDEIYVREQAERSFRRSARHYRALLETTSNPIILLDRDFKVSQWNGAAEELFGYSRDDAVGRNFIQSFIPAGHQDDFAWTINKIRSSTLWRESIEIGVADFSGEPHTVLWNINRLEGEDDLEQSELILIGQDISEIRETQDRLHFLAHYDTLTGTANRRLFEDRCNQAMARCQRYGHSCALITLDIDHFKRINDTLGHDAGDELLQEMVQRLRDAIRGEDTIARLGGDEFAVLLNQVKGADGCEKVARNILASLTHPVSVQQGELVITSSLGITLAPQDGLNYETLLKNADMAMYRAKKAGRNNIQFFNQSMNREIQKQLRVEQELGDAVRDGLLDLYYQPVVDIEHGQIQELEALLRWHHARDGLKTPADFLDVAEQTGQLLEIGEWVYYNACLQARAVQAMHERPTPVSINLSARQYHHPMLIEQLARIIDDTGIDPGLLRIEVDEAILAERLEGAMNVLTELNNLGVVLVLDRFGRGLSSVRFLRDLPFKQVKIDRSLVKDIPEGRNSCAIVRTLVTLAREMGLTVIASGVENDEQLQFLRSINCELVQGHRLCSPVPSSELAELFRQRRDGHSFHAGIQYELLTTTEP</sequence>
<dbReference type="AlphaFoldDB" id="A0A4R7JY27"/>
<dbReference type="SMART" id="SM00091">
    <property type="entry name" value="PAS"/>
    <property type="match status" value="1"/>
</dbReference>
<dbReference type="InterPro" id="IPR052155">
    <property type="entry name" value="Biofilm_reg_signaling"/>
</dbReference>
<name>A0A4R7JY27_9GAMM</name>
<keyword evidence="2" id="KW-0472">Membrane</keyword>
<evidence type="ECO:0000313" key="7">
    <source>
        <dbReference type="Proteomes" id="UP000295830"/>
    </source>
</evidence>
<dbReference type="GO" id="GO:0003824">
    <property type="term" value="F:catalytic activity"/>
    <property type="evidence" value="ECO:0007669"/>
    <property type="project" value="UniProtKB-ARBA"/>
</dbReference>
<dbReference type="InterPro" id="IPR035919">
    <property type="entry name" value="EAL_sf"/>
</dbReference>
<feature type="domain" description="GGDEF" evidence="5">
    <location>
        <begin position="312"/>
        <end position="445"/>
    </location>
</feature>
<dbReference type="PANTHER" id="PTHR44757:SF2">
    <property type="entry name" value="BIOFILM ARCHITECTURE MAINTENANCE PROTEIN MBAA"/>
    <property type="match status" value="1"/>
</dbReference>
<dbReference type="PANTHER" id="PTHR44757">
    <property type="entry name" value="DIGUANYLATE CYCLASE DGCP"/>
    <property type="match status" value="1"/>
</dbReference>
<dbReference type="PROSITE" id="PS50112">
    <property type="entry name" value="PAS"/>
    <property type="match status" value="1"/>
</dbReference>
<dbReference type="InterPro" id="IPR000014">
    <property type="entry name" value="PAS"/>
</dbReference>
<comment type="cofactor">
    <cofactor evidence="1">
        <name>Mg(2+)</name>
        <dbReference type="ChEBI" id="CHEBI:18420"/>
    </cofactor>
</comment>
<accession>A0A4R7JY27</accession>
<dbReference type="InterPro" id="IPR000160">
    <property type="entry name" value="GGDEF_dom"/>
</dbReference>
<dbReference type="PROSITE" id="PS50887">
    <property type="entry name" value="GGDEF"/>
    <property type="match status" value="1"/>
</dbReference>
<dbReference type="NCBIfam" id="TIGR00254">
    <property type="entry name" value="GGDEF"/>
    <property type="match status" value="1"/>
</dbReference>
<feature type="transmembrane region" description="Helical" evidence="2">
    <location>
        <begin position="86"/>
        <end position="107"/>
    </location>
</feature>
<organism evidence="6 7">
    <name type="scientific">Halospina denitrificans</name>
    <dbReference type="NCBI Taxonomy" id="332522"/>
    <lineage>
        <taxon>Bacteria</taxon>
        <taxon>Pseudomonadati</taxon>
        <taxon>Pseudomonadota</taxon>
        <taxon>Gammaproteobacteria</taxon>
        <taxon>Halospina</taxon>
    </lineage>
</organism>
<feature type="transmembrane region" description="Helical" evidence="2">
    <location>
        <begin position="46"/>
        <end position="74"/>
    </location>
</feature>
<dbReference type="InterPro" id="IPR029787">
    <property type="entry name" value="Nucleotide_cyclase"/>
</dbReference>
<feature type="domain" description="PAS" evidence="3">
    <location>
        <begin position="152"/>
        <end position="204"/>
    </location>
</feature>
<proteinExistence type="predicted"/>
<dbReference type="SUPFAM" id="SSF55073">
    <property type="entry name" value="Nucleotide cyclase"/>
    <property type="match status" value="1"/>
</dbReference>
<evidence type="ECO:0000313" key="6">
    <source>
        <dbReference type="EMBL" id="TDT43065.1"/>
    </source>
</evidence>
<dbReference type="Gene3D" id="3.20.20.450">
    <property type="entry name" value="EAL domain"/>
    <property type="match status" value="1"/>
</dbReference>
<gene>
    <name evidence="6" type="ORF">DES49_0875</name>
</gene>
<dbReference type="Pfam" id="PF00563">
    <property type="entry name" value="EAL"/>
    <property type="match status" value="1"/>
</dbReference>
<evidence type="ECO:0000259" key="5">
    <source>
        <dbReference type="PROSITE" id="PS50887"/>
    </source>
</evidence>
<dbReference type="Gene3D" id="3.30.70.270">
    <property type="match status" value="1"/>
</dbReference>
<dbReference type="PROSITE" id="PS50883">
    <property type="entry name" value="EAL"/>
    <property type="match status" value="1"/>
</dbReference>
<dbReference type="GO" id="GO:0006355">
    <property type="term" value="P:regulation of DNA-templated transcription"/>
    <property type="evidence" value="ECO:0007669"/>
    <property type="project" value="InterPro"/>
</dbReference>
<dbReference type="RefSeq" id="WP_133735161.1">
    <property type="nucleotide sequence ID" value="NZ_SOAX01000002.1"/>
</dbReference>